<sequence length="539" mass="58889">MSSYCESYDEKILVARHIAHNVVLTLIYTKRLHTLDAGALLELVSDALDLVLGQTHVCCEGGVRLPLGRGPWGGLLEHPVDLLQSKALGFWDQHHGVQKTAATQRAPDEEHLRSQVALVGVNHVRSDDGNNTVPQPVGGGRQTNTPRSDRQWKDLSDDNPSSRTPGRSKEEDVDADEGDLSLHGVLVLTIDGTGNGHDKLADNHSHGTVNHERTTAELLDRVEGYRSRRDVDDGGDHGGEELVVDGAELLEESRTEVEDEVDTGPLLHHLQGGSEDSLSEVRRRLSESSGETSSPGLPVSHGRNDALFVLVVGHDLGELLLDVVGVHRLASESGEHLGGPVELAPEDKVSWRFWEQEQSNSEDDGPEQLQRNRDSVGARVVSVLSAVVDTGRDEQSDGDEELVARNNGTSDFLWRYLRQIQDHHRRNKTNTNTSYDSSHGQQGHRGGGSLDHNSGRVDTAASHNNGSSSKHVSQVSCKHGTKEGTCRKNRGNKGFLRRAQDIMRVIVAVLHFPGELVDKVVHTHDTRDVTGVVSKEDTS</sequence>
<proteinExistence type="predicted"/>
<feature type="region of interest" description="Disordered" evidence="1">
    <location>
        <begin position="252"/>
        <end position="300"/>
    </location>
</feature>
<protein>
    <submittedName>
        <fullName evidence="2">Uncharacterized protein</fullName>
    </submittedName>
</protein>
<evidence type="ECO:0000256" key="1">
    <source>
        <dbReference type="SAM" id="MobiDB-lite"/>
    </source>
</evidence>
<evidence type="ECO:0000313" key="3">
    <source>
        <dbReference type="Proteomes" id="UP000738402"/>
    </source>
</evidence>
<feature type="region of interest" description="Disordered" evidence="1">
    <location>
        <begin position="425"/>
        <end position="489"/>
    </location>
</feature>
<name>A0AAN6D8W5_9ASCO</name>
<feature type="region of interest" description="Disordered" evidence="1">
    <location>
        <begin position="355"/>
        <end position="376"/>
    </location>
</feature>
<comment type="caution">
    <text evidence="2">The sequence shown here is derived from an EMBL/GenBank/DDBJ whole genome shotgun (WGS) entry which is preliminary data.</text>
</comment>
<gene>
    <name evidence="2" type="ORF">KL933_001189</name>
</gene>
<dbReference type="Proteomes" id="UP000738402">
    <property type="component" value="Unassembled WGS sequence"/>
</dbReference>
<reference evidence="2" key="1">
    <citation type="journal article" date="2021" name="G3 (Bethesda)">
        <title>Genomic diversity, chromosomal rearrangements, and interspecies hybridization in the ogataea polymorpha species complex.</title>
        <authorList>
            <person name="Hanson S.J."/>
            <person name="Cinneide E.O."/>
            <person name="Salzberg L.I."/>
            <person name="Wolfe K.H."/>
            <person name="McGowan J."/>
            <person name="Fitzpatrick D.A."/>
            <person name="Matlin K."/>
        </authorList>
    </citation>
    <scope>NUCLEOTIDE SEQUENCE</scope>
    <source>
        <strain evidence="2">83-405-1</strain>
    </source>
</reference>
<evidence type="ECO:0000313" key="2">
    <source>
        <dbReference type="EMBL" id="KAG7730109.1"/>
    </source>
</evidence>
<feature type="region of interest" description="Disordered" evidence="1">
    <location>
        <begin position="197"/>
        <end position="221"/>
    </location>
</feature>
<dbReference type="EMBL" id="JAHLUH010000002">
    <property type="protein sequence ID" value="KAG7730109.1"/>
    <property type="molecule type" value="Genomic_DNA"/>
</dbReference>
<feature type="region of interest" description="Disordered" evidence="1">
    <location>
        <begin position="121"/>
        <end position="178"/>
    </location>
</feature>
<feature type="compositionally biased region" description="Polar residues" evidence="1">
    <location>
        <begin position="461"/>
        <end position="476"/>
    </location>
</feature>
<accession>A0AAN6D8W5</accession>
<feature type="compositionally biased region" description="Basic and acidic residues" evidence="1">
    <location>
        <begin position="147"/>
        <end position="156"/>
    </location>
</feature>
<organism evidence="2 3">
    <name type="scientific">Ogataea haglerorum</name>
    <dbReference type="NCBI Taxonomy" id="1937702"/>
    <lineage>
        <taxon>Eukaryota</taxon>
        <taxon>Fungi</taxon>
        <taxon>Dikarya</taxon>
        <taxon>Ascomycota</taxon>
        <taxon>Saccharomycotina</taxon>
        <taxon>Pichiomycetes</taxon>
        <taxon>Pichiales</taxon>
        <taxon>Pichiaceae</taxon>
        <taxon>Ogataea</taxon>
    </lineage>
</organism>
<dbReference type="AlphaFoldDB" id="A0AAN6D8W5"/>